<dbReference type="Gene3D" id="2.70.98.10">
    <property type="match status" value="1"/>
</dbReference>
<evidence type="ECO:0000256" key="2">
    <source>
        <dbReference type="ARBA" id="ARBA00006206"/>
    </source>
</evidence>
<feature type="active site" description="Proton donor" evidence="6">
    <location>
        <position position="210"/>
    </location>
</feature>
<evidence type="ECO:0000313" key="10">
    <source>
        <dbReference type="EMBL" id="KHS44480.1"/>
    </source>
</evidence>
<dbReference type="NCBIfam" id="NF008277">
    <property type="entry name" value="PRK11055.1"/>
    <property type="match status" value="1"/>
</dbReference>
<dbReference type="InterPro" id="IPR047215">
    <property type="entry name" value="Galactose_mutarotase-like"/>
</dbReference>
<dbReference type="GO" id="GO:0004034">
    <property type="term" value="F:aldose 1-epimerase activity"/>
    <property type="evidence" value="ECO:0007669"/>
    <property type="project" value="UniProtKB-EC"/>
</dbReference>
<dbReference type="InterPro" id="IPR015443">
    <property type="entry name" value="Aldose_1-epimerase"/>
</dbReference>
<dbReference type="UniPathway" id="UPA00242"/>
<keyword evidence="4 5" id="KW-0119">Carbohydrate metabolism</keyword>
<dbReference type="InterPro" id="IPR014718">
    <property type="entry name" value="GH-type_carb-bd"/>
</dbReference>
<dbReference type="InterPro" id="IPR011013">
    <property type="entry name" value="Gal_mutarotase_sf_dom"/>
</dbReference>
<evidence type="ECO:0000256" key="9">
    <source>
        <dbReference type="SAM" id="SignalP"/>
    </source>
</evidence>
<evidence type="ECO:0000313" key="11">
    <source>
        <dbReference type="Proteomes" id="UP000031338"/>
    </source>
</evidence>
<organism evidence="10 11">
    <name type="scientific">Novosphingobium subterraneum</name>
    <dbReference type="NCBI Taxonomy" id="48936"/>
    <lineage>
        <taxon>Bacteria</taxon>
        <taxon>Pseudomonadati</taxon>
        <taxon>Pseudomonadota</taxon>
        <taxon>Alphaproteobacteria</taxon>
        <taxon>Sphingomonadales</taxon>
        <taxon>Sphingomonadaceae</taxon>
        <taxon>Novosphingobium</taxon>
    </lineage>
</organism>
<feature type="signal peptide" evidence="9">
    <location>
        <begin position="1"/>
        <end position="30"/>
    </location>
</feature>
<dbReference type="EC" id="5.1.3.3" evidence="5"/>
<dbReference type="EMBL" id="JRVC01000015">
    <property type="protein sequence ID" value="KHS44480.1"/>
    <property type="molecule type" value="Genomic_DNA"/>
</dbReference>
<dbReference type="GO" id="GO:0033499">
    <property type="term" value="P:galactose catabolic process via UDP-galactose, Leloir pathway"/>
    <property type="evidence" value="ECO:0007669"/>
    <property type="project" value="TreeGrafter"/>
</dbReference>
<reference evidence="10 11" key="1">
    <citation type="submission" date="2014-10" db="EMBL/GenBank/DDBJ databases">
        <title>Draft genome sequence of Novosphingobium subterraneum DSM 12447.</title>
        <authorList>
            <person name="Gan H.M."/>
            <person name="Gan H.Y."/>
            <person name="Savka M.A."/>
        </authorList>
    </citation>
    <scope>NUCLEOTIDE SEQUENCE [LARGE SCALE GENOMIC DNA]</scope>
    <source>
        <strain evidence="10 11">DSM 12447</strain>
    </source>
</reference>
<dbReference type="Pfam" id="PF01263">
    <property type="entry name" value="Aldose_epim"/>
    <property type="match status" value="1"/>
</dbReference>
<dbReference type="GO" id="GO:0030246">
    <property type="term" value="F:carbohydrate binding"/>
    <property type="evidence" value="ECO:0007669"/>
    <property type="project" value="InterPro"/>
</dbReference>
<feature type="active site" description="Proton acceptor" evidence="6">
    <location>
        <position position="350"/>
    </location>
</feature>
<keyword evidence="3 5" id="KW-0413">Isomerase</keyword>
<dbReference type="PATRIC" id="fig|48936.3.peg.3073"/>
<protein>
    <recommendedName>
        <fullName evidence="5">Aldose 1-epimerase</fullName>
        <ecNumber evidence="5">5.1.3.3</ecNumber>
    </recommendedName>
</protein>
<dbReference type="PIRSF" id="PIRSF005096">
    <property type="entry name" value="GALM"/>
    <property type="match status" value="1"/>
</dbReference>
<evidence type="ECO:0000256" key="6">
    <source>
        <dbReference type="PIRSR" id="PIRSR005096-1"/>
    </source>
</evidence>
<comment type="catalytic activity">
    <reaction evidence="5">
        <text>alpha-D-glucose = beta-D-glucose</text>
        <dbReference type="Rhea" id="RHEA:10264"/>
        <dbReference type="ChEBI" id="CHEBI:15903"/>
        <dbReference type="ChEBI" id="CHEBI:17925"/>
        <dbReference type="EC" id="5.1.3.3"/>
    </reaction>
</comment>
<dbReference type="PANTHER" id="PTHR10091:SF0">
    <property type="entry name" value="GALACTOSE MUTAROTASE"/>
    <property type="match status" value="1"/>
</dbReference>
<evidence type="ECO:0000256" key="8">
    <source>
        <dbReference type="PIRSR" id="PIRSR005096-3"/>
    </source>
</evidence>
<comment type="caution">
    <text evidence="10">The sequence shown here is derived from an EMBL/GenBank/DDBJ whole genome shotgun (WGS) entry which is preliminary data.</text>
</comment>
<comment type="similarity">
    <text evidence="2 5">Belongs to the aldose epimerase family.</text>
</comment>
<dbReference type="InterPro" id="IPR008183">
    <property type="entry name" value="Aldose_1/G6P_1-epimerase"/>
</dbReference>
<dbReference type="SUPFAM" id="SSF74650">
    <property type="entry name" value="Galactose mutarotase-like"/>
    <property type="match status" value="1"/>
</dbReference>
<evidence type="ECO:0000256" key="7">
    <source>
        <dbReference type="PIRSR" id="PIRSR005096-2"/>
    </source>
</evidence>
<dbReference type="AlphaFoldDB" id="A0A0B8ZN04"/>
<evidence type="ECO:0000256" key="4">
    <source>
        <dbReference type="ARBA" id="ARBA00023277"/>
    </source>
</evidence>
<evidence type="ECO:0000256" key="5">
    <source>
        <dbReference type="PIRNR" id="PIRNR005096"/>
    </source>
</evidence>
<feature type="binding site" evidence="7">
    <location>
        <position position="284"/>
    </location>
    <ligand>
        <name>beta-D-galactose</name>
        <dbReference type="ChEBI" id="CHEBI:27667"/>
    </ligand>
</feature>
<keyword evidence="9" id="KW-0732">Signal</keyword>
<evidence type="ECO:0000256" key="3">
    <source>
        <dbReference type="ARBA" id="ARBA00023235"/>
    </source>
</evidence>
<dbReference type="PANTHER" id="PTHR10091">
    <property type="entry name" value="ALDOSE-1-EPIMERASE"/>
    <property type="match status" value="1"/>
</dbReference>
<name>A0A0B8ZN04_9SPHN</name>
<dbReference type="CDD" id="cd09019">
    <property type="entry name" value="galactose_mutarotase_like"/>
    <property type="match status" value="1"/>
</dbReference>
<sequence length="389" mass="41525">MRIAGKPNNGTLLMLALAAPVALLAQSVSAAEAKQESAGRLADGTEAFAITLKAANGVSARVLTYGATLQSLMAPSRDGKVADIVLGYDDVQTYEAKPNFFGVTVGRYANRIAKGRFTLDGKAYQLAQNNLGNSLHGGVKGFDKRNWKVVSIKSGPVASVVLSYVSADGEEGYPGKLDTKVTYTLDERGNLGITFEAATDKPTIVNMTNHALFNMAGEGAPMGAMGNRLMIPASSYTPVDATLIPTGELRKVAGTVFDFSRPKRIANGLRDGRDDQIAIGRGYDHNFALDKGVTATPQLAARLEDPASGRVLEVLTTEPGVQFYTGNFLDGTVLGKQGHVYRMGDGIALEPQKFPDAPNQAKFVSTRVDPGKPYRHAMIYRVSVAPKRR</sequence>
<comment type="pathway">
    <text evidence="1 5">Carbohydrate metabolism; hexose metabolism.</text>
</comment>
<proteinExistence type="inferred from homology"/>
<feature type="chain" id="PRO_5002127159" description="Aldose 1-epimerase" evidence="9">
    <location>
        <begin position="31"/>
        <end position="389"/>
    </location>
</feature>
<keyword evidence="11" id="KW-1185">Reference proteome</keyword>
<dbReference type="GO" id="GO:0006006">
    <property type="term" value="P:glucose metabolic process"/>
    <property type="evidence" value="ECO:0007669"/>
    <property type="project" value="TreeGrafter"/>
</dbReference>
<dbReference type="GO" id="GO:0005737">
    <property type="term" value="C:cytoplasm"/>
    <property type="evidence" value="ECO:0007669"/>
    <property type="project" value="TreeGrafter"/>
</dbReference>
<accession>A0A0B8ZN04</accession>
<dbReference type="Proteomes" id="UP000031338">
    <property type="component" value="Unassembled WGS sequence"/>
</dbReference>
<evidence type="ECO:0000256" key="1">
    <source>
        <dbReference type="ARBA" id="ARBA00005028"/>
    </source>
</evidence>
<dbReference type="STRING" id="48936.NJ75_03058"/>
<gene>
    <name evidence="10" type="ORF">NJ75_03058</name>
</gene>
<feature type="binding site" evidence="8">
    <location>
        <begin position="110"/>
        <end position="111"/>
    </location>
    <ligand>
        <name>beta-D-galactose</name>
        <dbReference type="ChEBI" id="CHEBI:27667"/>
    </ligand>
</feature>